<evidence type="ECO:0000256" key="1">
    <source>
        <dbReference type="ARBA" id="ARBA00004123"/>
    </source>
</evidence>
<dbReference type="PROSITE" id="PS50030">
    <property type="entry name" value="UBA"/>
    <property type="match status" value="1"/>
</dbReference>
<reference evidence="9" key="2">
    <citation type="submission" date="2023-03" db="EMBL/GenBank/DDBJ databases">
        <authorList>
            <person name="Inwood S.N."/>
            <person name="Skelly J.G."/>
            <person name="Guhlin J."/>
            <person name="Harrop T.W.R."/>
            <person name="Goldson S.G."/>
            <person name="Dearden P.K."/>
        </authorList>
    </citation>
    <scope>NUCLEOTIDE SEQUENCE</scope>
    <source>
        <strain evidence="9">Irish</strain>
        <tissue evidence="9">Whole body</tissue>
    </source>
</reference>
<evidence type="ECO:0000256" key="4">
    <source>
        <dbReference type="ARBA" id="ARBA00023242"/>
    </source>
</evidence>
<dbReference type="EMBL" id="JAQQBS010000001">
    <property type="protein sequence ID" value="KAK0176156.1"/>
    <property type="molecule type" value="Genomic_DNA"/>
</dbReference>
<comment type="function">
    <text evidence="5">Scaffolding protein that specifically recognizes and binds dimethylarginine-containing proteins. Plays a role in the regulation of translation of target mRNAs by binding Arg/Gly-rich motifs (GAR) in dimethylarginine-containing proteins. In nucleus, acts as a coactivator: recognizes and binds asymmetric dimethylation on the core histone tails associated with transcriptional activation (H3R17me2a and H4R3me2a) and recruits proteins at these arginine-methylated loci. In cytoplasm, acts as an antiviral factor that participates in the assembly of stress granules together with G3BP1.</text>
</comment>
<feature type="compositionally biased region" description="Polar residues" evidence="6">
    <location>
        <begin position="422"/>
        <end position="475"/>
    </location>
</feature>
<dbReference type="PROSITE" id="PS50304">
    <property type="entry name" value="TUDOR"/>
    <property type="match status" value="1"/>
</dbReference>
<dbReference type="InterPro" id="IPR015940">
    <property type="entry name" value="UBA"/>
</dbReference>
<evidence type="ECO:0000259" key="8">
    <source>
        <dbReference type="PROSITE" id="PS50304"/>
    </source>
</evidence>
<sequence>MERMKELGWYLTKQGFDIVSDDGAISEIPKLVKRALDLDLREIGSGEGEITQGNLILQIQKLRNVSAPKNNEESRSAPRMLKLYLTDGKNNYQAVEIENISSISLNTPPGTKISFNPETIVMSHGIILLRPSSIARVLGGKVPHLVEKWELNRKLATHTRVRSSDEGGPPQWIPFGKKILRPKENDKQFKALAEKESTAKDNSEFEAQRRDAIIEAARQGSKKRFGGGTKQLLDYTVQRIVQQGFTIEQAEQALKINRNNVNRALKSLQRSDDKTKSNEPREQREPRGKRFDKKSEETKPSSGKVSLFDFLEDKLPTPCDPVDTTAQYNNENFTNTRFDNHTEHNDHRGANGPSNKGGRTQKGGRGGYHPPSTYLEDTKSSKRNNNENYNASQHGNYSASNNPHHGKPPRFQKNQETHHQQESNFKGNHNKSTQPNDRNKNTSGNSRNDFHNSVNEYSGNYSKNQNDSNNRQYNQFEGEKSNRQNSDSSHSLQNPSQHFETSKSYTTNTTDRNYNKNQLNRNNQTNDFNVNNFARGGGQKNSNDYNSNNRNGANELSNGMWAWKKGDQCMAKYWEDNKYYNAEVTAVSTRTCVVQFKDFNNYEEVLQVDCIPITEDISPNFSSVSQDDHRRQEYRSGYRTQRFDQSYNTMGNMEFRRGGGGNSGTRGFNKKRAPQRNAQPIYQPPAQRR</sequence>
<dbReference type="InterPro" id="IPR013894">
    <property type="entry name" value="RMI1_OB"/>
</dbReference>
<dbReference type="SUPFAM" id="SSF63748">
    <property type="entry name" value="Tudor/PWWP/MBT"/>
    <property type="match status" value="1"/>
</dbReference>
<feature type="region of interest" description="Disordered" evidence="6">
    <location>
        <begin position="266"/>
        <end position="308"/>
    </location>
</feature>
<reference evidence="9" key="1">
    <citation type="journal article" date="2023" name="bioRxiv">
        <title>Scaffold-level genome assemblies of two parasitoid biocontrol wasps reveal the parthenogenesis mechanism and an associated novel virus.</title>
        <authorList>
            <person name="Inwood S."/>
            <person name="Skelly J."/>
            <person name="Guhlin J."/>
            <person name="Harrop T."/>
            <person name="Goldson S."/>
            <person name="Dearden P."/>
        </authorList>
    </citation>
    <scope>NUCLEOTIDE SEQUENCE</scope>
    <source>
        <strain evidence="9">Irish</strain>
        <tissue evidence="9">Whole body</tissue>
    </source>
</reference>
<dbReference type="SMART" id="SM00333">
    <property type="entry name" value="TUDOR"/>
    <property type="match status" value="1"/>
</dbReference>
<feature type="compositionally biased region" description="Polar residues" evidence="6">
    <location>
        <begin position="386"/>
        <end position="403"/>
    </location>
</feature>
<organism evidence="9 10">
    <name type="scientific">Microctonus aethiopoides</name>
    <dbReference type="NCBI Taxonomy" id="144406"/>
    <lineage>
        <taxon>Eukaryota</taxon>
        <taxon>Metazoa</taxon>
        <taxon>Ecdysozoa</taxon>
        <taxon>Arthropoda</taxon>
        <taxon>Hexapoda</taxon>
        <taxon>Insecta</taxon>
        <taxon>Pterygota</taxon>
        <taxon>Neoptera</taxon>
        <taxon>Endopterygota</taxon>
        <taxon>Hymenoptera</taxon>
        <taxon>Apocrita</taxon>
        <taxon>Ichneumonoidea</taxon>
        <taxon>Braconidae</taxon>
        <taxon>Euphorinae</taxon>
        <taxon>Microctonus</taxon>
    </lineage>
</organism>
<dbReference type="Pfam" id="PF08585">
    <property type="entry name" value="RMI1_N_C"/>
    <property type="match status" value="1"/>
</dbReference>
<dbReference type="CDD" id="cd14270">
    <property type="entry name" value="UBA"/>
    <property type="match status" value="1"/>
</dbReference>
<feature type="domain" description="UBA" evidence="7">
    <location>
        <begin position="231"/>
        <end position="271"/>
    </location>
</feature>
<dbReference type="SUPFAM" id="SSF46934">
    <property type="entry name" value="UBA-like"/>
    <property type="match status" value="1"/>
</dbReference>
<comment type="subcellular location">
    <subcellularLocation>
        <location evidence="1">Nucleus</location>
    </subcellularLocation>
</comment>
<feature type="domain" description="Tudor" evidence="8">
    <location>
        <begin position="562"/>
        <end position="620"/>
    </location>
</feature>
<dbReference type="Proteomes" id="UP001168990">
    <property type="component" value="Unassembled WGS sequence"/>
</dbReference>
<keyword evidence="4" id="KW-0539">Nucleus</keyword>
<feature type="region of interest" description="Disordered" evidence="6">
    <location>
        <begin position="652"/>
        <end position="689"/>
    </location>
</feature>
<dbReference type="Gene3D" id="1.10.8.10">
    <property type="entry name" value="DNA helicase RuvA subunit, C-terminal domain"/>
    <property type="match status" value="1"/>
</dbReference>
<evidence type="ECO:0000313" key="9">
    <source>
        <dbReference type="EMBL" id="KAK0176156.1"/>
    </source>
</evidence>
<proteinExistence type="predicted"/>
<evidence type="ECO:0000256" key="6">
    <source>
        <dbReference type="SAM" id="MobiDB-lite"/>
    </source>
</evidence>
<keyword evidence="3" id="KW-0156">Chromatin regulator</keyword>
<dbReference type="PANTHER" id="PTHR13681:SF24">
    <property type="entry name" value="TUDOR DOMAIN-CONTAINING PROTEIN 3"/>
    <property type="match status" value="1"/>
</dbReference>
<dbReference type="InterPro" id="IPR042470">
    <property type="entry name" value="RMI1_N_C_sf"/>
</dbReference>
<dbReference type="SMART" id="SM01161">
    <property type="entry name" value="DUF1767"/>
    <property type="match status" value="1"/>
</dbReference>
<feature type="compositionally biased region" description="Polar residues" evidence="6">
    <location>
        <begin position="483"/>
        <end position="512"/>
    </location>
</feature>
<feature type="region of interest" description="Disordered" evidence="6">
    <location>
        <begin position="334"/>
        <end position="551"/>
    </location>
</feature>
<feature type="compositionally biased region" description="Low complexity" evidence="6">
    <location>
        <begin position="515"/>
        <end position="532"/>
    </location>
</feature>
<keyword evidence="10" id="KW-1185">Reference proteome</keyword>
<dbReference type="Gene3D" id="2.30.30.140">
    <property type="match status" value="1"/>
</dbReference>
<comment type="caution">
    <text evidence="9">The sequence shown here is derived from an EMBL/GenBank/DDBJ whole genome shotgun (WGS) entry which is preliminary data.</text>
</comment>
<accession>A0AA39KWH2</accession>
<evidence type="ECO:0000259" key="7">
    <source>
        <dbReference type="PROSITE" id="PS50030"/>
    </source>
</evidence>
<evidence type="ECO:0000313" key="10">
    <source>
        <dbReference type="Proteomes" id="UP001168990"/>
    </source>
</evidence>
<gene>
    <name evidence="9" type="ORF">PV328_000321</name>
</gene>
<evidence type="ECO:0000256" key="3">
    <source>
        <dbReference type="ARBA" id="ARBA00022853"/>
    </source>
</evidence>
<dbReference type="GO" id="GO:0005634">
    <property type="term" value="C:nucleus"/>
    <property type="evidence" value="ECO:0007669"/>
    <property type="project" value="UniProtKB-SubCell"/>
</dbReference>
<dbReference type="PANTHER" id="PTHR13681">
    <property type="entry name" value="SURVIVAL OF MOTOR NEURON-RELATED-SPLICING FACTOR 30-RELATED"/>
    <property type="match status" value="1"/>
</dbReference>
<protein>
    <recommendedName>
        <fullName evidence="2">Tudor domain-containing protein 3</fullName>
    </recommendedName>
</protein>
<dbReference type="AlphaFoldDB" id="A0AA39KWH2"/>
<feature type="compositionally biased region" description="Basic and acidic residues" evidence="6">
    <location>
        <begin position="338"/>
        <end position="349"/>
    </location>
</feature>
<dbReference type="GO" id="GO:0006325">
    <property type="term" value="P:chromatin organization"/>
    <property type="evidence" value="ECO:0007669"/>
    <property type="project" value="UniProtKB-KW"/>
</dbReference>
<name>A0AA39KWH2_9HYME</name>
<evidence type="ECO:0000256" key="2">
    <source>
        <dbReference type="ARBA" id="ARBA00013421"/>
    </source>
</evidence>
<feature type="compositionally biased region" description="Low complexity" evidence="6">
    <location>
        <begin position="541"/>
        <end position="551"/>
    </location>
</feature>
<dbReference type="InterPro" id="IPR002999">
    <property type="entry name" value="Tudor"/>
</dbReference>
<dbReference type="SMART" id="SM00165">
    <property type="entry name" value="UBA"/>
    <property type="match status" value="1"/>
</dbReference>
<feature type="compositionally biased region" description="Basic and acidic residues" evidence="6">
    <location>
        <begin position="269"/>
        <end position="299"/>
    </location>
</feature>
<dbReference type="InterPro" id="IPR009060">
    <property type="entry name" value="UBA-like_sf"/>
</dbReference>
<dbReference type="Gene3D" id="2.40.50.770">
    <property type="entry name" value="RecQ-mediated genome instability protein Rmi1, C-terminal domain"/>
    <property type="match status" value="1"/>
</dbReference>
<evidence type="ECO:0000256" key="5">
    <source>
        <dbReference type="ARBA" id="ARBA00035105"/>
    </source>
</evidence>